<dbReference type="RefSeq" id="WP_097326170.1">
    <property type="nucleotide sequence ID" value="NZ_OBDY01000022.1"/>
</dbReference>
<name>A0A285JNK4_9ACTN</name>
<dbReference type="Pfam" id="PF07602">
    <property type="entry name" value="DUF1565"/>
    <property type="match status" value="1"/>
</dbReference>
<dbReference type="InterPro" id="IPR011459">
    <property type="entry name" value="DUF1565"/>
</dbReference>
<evidence type="ECO:0000259" key="5">
    <source>
        <dbReference type="Pfam" id="PF07602"/>
    </source>
</evidence>
<dbReference type="InterPro" id="IPR049169">
    <property type="entry name" value="Glyco_hydro_120_ins"/>
</dbReference>
<keyword evidence="3" id="KW-0732">Signal</keyword>
<proteinExistence type="predicted"/>
<dbReference type="OrthoDB" id="9765222at2"/>
<feature type="domain" description="Glycoside hydrolase 120 insertion" evidence="7">
    <location>
        <begin position="80"/>
        <end position="202"/>
    </location>
</feature>
<dbReference type="InterPro" id="IPR039448">
    <property type="entry name" value="Beta_helix"/>
</dbReference>
<protein>
    <recommendedName>
        <fullName evidence="10">Right handed beta helix region</fullName>
    </recommendedName>
</protein>
<organism evidence="8 9">
    <name type="scientific">Paractinoplanes atraurantiacus</name>
    <dbReference type="NCBI Taxonomy" id="1036182"/>
    <lineage>
        <taxon>Bacteria</taxon>
        <taxon>Bacillati</taxon>
        <taxon>Actinomycetota</taxon>
        <taxon>Actinomycetes</taxon>
        <taxon>Micromonosporales</taxon>
        <taxon>Micromonosporaceae</taxon>
        <taxon>Paractinoplanes</taxon>
    </lineage>
</organism>
<dbReference type="Pfam" id="PF13229">
    <property type="entry name" value="Beta_helix"/>
    <property type="match status" value="1"/>
</dbReference>
<evidence type="ECO:0000256" key="2">
    <source>
        <dbReference type="ARBA" id="ARBA00022525"/>
    </source>
</evidence>
<feature type="region of interest" description="Disordered" evidence="4">
    <location>
        <begin position="1"/>
        <end position="21"/>
    </location>
</feature>
<feature type="domain" description="Right handed beta helix" evidence="6">
    <location>
        <begin position="311"/>
        <end position="419"/>
    </location>
</feature>
<dbReference type="SUPFAM" id="SSF51126">
    <property type="entry name" value="Pectin lyase-like"/>
    <property type="match status" value="1"/>
</dbReference>
<evidence type="ECO:0000313" key="9">
    <source>
        <dbReference type="Proteomes" id="UP000219612"/>
    </source>
</evidence>
<keyword evidence="9" id="KW-1185">Reference proteome</keyword>
<evidence type="ECO:0000256" key="4">
    <source>
        <dbReference type="SAM" id="MobiDB-lite"/>
    </source>
</evidence>
<accession>A0A285JNK4</accession>
<dbReference type="Proteomes" id="UP000219612">
    <property type="component" value="Unassembled WGS sequence"/>
</dbReference>
<reference evidence="8 9" key="1">
    <citation type="submission" date="2017-09" db="EMBL/GenBank/DDBJ databases">
        <authorList>
            <person name="Ehlers B."/>
            <person name="Leendertz F.H."/>
        </authorList>
    </citation>
    <scope>NUCLEOTIDE SEQUENCE [LARGE SCALE GENOMIC DNA]</scope>
    <source>
        <strain evidence="8 9">CGMCC 4.6857</strain>
    </source>
</reference>
<evidence type="ECO:0000256" key="3">
    <source>
        <dbReference type="ARBA" id="ARBA00022729"/>
    </source>
</evidence>
<keyword evidence="2" id="KW-0964">Secreted</keyword>
<dbReference type="InterPro" id="IPR013780">
    <property type="entry name" value="Glyco_hydro_b"/>
</dbReference>
<evidence type="ECO:0000259" key="7">
    <source>
        <dbReference type="Pfam" id="PF21258"/>
    </source>
</evidence>
<evidence type="ECO:0008006" key="10">
    <source>
        <dbReference type="Google" id="ProtNLM"/>
    </source>
</evidence>
<dbReference type="PANTHER" id="PTHR40088">
    <property type="entry name" value="PECTATE LYASE (EUROFUNG)"/>
    <property type="match status" value="1"/>
</dbReference>
<evidence type="ECO:0000259" key="6">
    <source>
        <dbReference type="Pfam" id="PF13229"/>
    </source>
</evidence>
<feature type="domain" description="DUF1565" evidence="5">
    <location>
        <begin position="9"/>
        <end position="47"/>
    </location>
</feature>
<dbReference type="InterPro" id="IPR012334">
    <property type="entry name" value="Pectin_lyas_fold"/>
</dbReference>
<dbReference type="EMBL" id="OBDY01000022">
    <property type="protein sequence ID" value="SNY60906.1"/>
    <property type="molecule type" value="Genomic_DNA"/>
</dbReference>
<dbReference type="SMART" id="SM00710">
    <property type="entry name" value="PbH1"/>
    <property type="match status" value="4"/>
</dbReference>
<dbReference type="AlphaFoldDB" id="A0A285JNK4"/>
<dbReference type="InterPro" id="IPR011050">
    <property type="entry name" value="Pectin_lyase_fold/virulence"/>
</dbReference>
<gene>
    <name evidence="8" type="ORF">SAMN05421748_12227</name>
</gene>
<evidence type="ECO:0000256" key="1">
    <source>
        <dbReference type="ARBA" id="ARBA00004613"/>
    </source>
</evidence>
<dbReference type="Pfam" id="PF21258">
    <property type="entry name" value="Glyco_hydro_120_ins"/>
    <property type="match status" value="1"/>
</dbReference>
<dbReference type="InterPro" id="IPR052052">
    <property type="entry name" value="Polysaccharide_Lyase_9"/>
</dbReference>
<dbReference type="Gene3D" id="2.160.20.10">
    <property type="entry name" value="Single-stranded right-handed beta-helix, Pectin lyase-like"/>
    <property type="match status" value="1"/>
</dbReference>
<evidence type="ECO:0000313" key="8">
    <source>
        <dbReference type="EMBL" id="SNY60906.1"/>
    </source>
</evidence>
<sequence length="654" mass="71877">MTLLHVATTGSDDAEGSEKQPLRTINRAAELARPGDTVIVHAGEYREWVTPRRGGLSDARRITFTAAEGEHVVIKGSERITNWVNDGGTVWKAEVPNSLFGEFNPYAEEVAGDWIVYPAGAAHKHLGDVYLNGLSFYEAASRADLDNPPARTTVLDNWTAVDDTVRNVEQTQLVWFATVDAETTTIWANFQGADPNAELVEINVRRSVFYPLVPHLNYITVRGFELAQAATPWTPPTADQPGLIGPNWAKGWIIEDNVIHDAKTSAVSLGKEASTGHNYATERRDKPGYQYQLESVFSARQIGWDKEHIGSHVVRRNTIYDCGQNGVVGHLGCVFSTIEDNHIYNIALKREYYGYEIGGIKLHAAIDVQIRHNRIHDTSLGIWLDWQTQGTRITRNVFYNNNRDLFIEVSHGPYLVDHNVLASKASYESFSQGGAFVGNLFAGTVRLEAVMDRATPYHQPHSTQVAGYAYIRGGDDRYVGNVFLGGELSQAYGQGGDGKAVPAYGLTGYDAHPASFAEYLQRIEEQPPGDHQRYLDVLQAVYAKGNVYASGAQPFAGETDPHVIGDATFRVVEEGDEVYLETDLPAAFDQAGFVTVGGRDFERVRFADADFEEPDGTPAVIDVDLTGTRRPAGESAAAGPLSTLASGNTRTRIW</sequence>
<dbReference type="Gene3D" id="2.60.40.1180">
    <property type="entry name" value="Golgi alpha-mannosidase II"/>
    <property type="match status" value="1"/>
</dbReference>
<dbReference type="GO" id="GO:0016837">
    <property type="term" value="F:carbon-oxygen lyase activity, acting on polysaccharides"/>
    <property type="evidence" value="ECO:0007669"/>
    <property type="project" value="TreeGrafter"/>
</dbReference>
<dbReference type="InterPro" id="IPR006626">
    <property type="entry name" value="PbH1"/>
</dbReference>
<comment type="subcellular location">
    <subcellularLocation>
        <location evidence="1">Secreted</location>
    </subcellularLocation>
</comment>
<dbReference type="GO" id="GO:0005576">
    <property type="term" value="C:extracellular region"/>
    <property type="evidence" value="ECO:0007669"/>
    <property type="project" value="UniProtKB-SubCell"/>
</dbReference>
<dbReference type="PANTHER" id="PTHR40088:SF2">
    <property type="entry name" value="SECRETED SUGAR HYDROLASE"/>
    <property type="match status" value="1"/>
</dbReference>